<dbReference type="AlphaFoldDB" id="A0A2C5Q4A5"/>
<protein>
    <submittedName>
        <fullName evidence="1">Uncharacterized protein</fullName>
    </submittedName>
</protein>
<reference evidence="1 2" key="1">
    <citation type="submission" date="2017-09" db="EMBL/GenBank/DDBJ databases">
        <title>Large-scale bioinformatics analysis of Bacillus genomes uncovers conserved roles of natural products in bacterial physiology.</title>
        <authorList>
            <consortium name="Agbiome Team Llc"/>
            <person name="Bleich R.M."/>
            <person name="Grubbs K.J."/>
            <person name="Santa Maria K.C."/>
            <person name="Allen S.E."/>
            <person name="Farag S."/>
            <person name="Shank E.A."/>
            <person name="Bowers A."/>
        </authorList>
    </citation>
    <scope>NUCLEOTIDE SEQUENCE [LARGE SCALE GENOMIC DNA]</scope>
    <source>
        <strain evidence="1 2">AFS029838</strain>
    </source>
</reference>
<organism evidence="1 2">
    <name type="scientific">Bacillus wiedmannii</name>
    <dbReference type="NCBI Taxonomy" id="1890302"/>
    <lineage>
        <taxon>Bacteria</taxon>
        <taxon>Bacillati</taxon>
        <taxon>Bacillota</taxon>
        <taxon>Bacilli</taxon>
        <taxon>Bacillales</taxon>
        <taxon>Bacillaceae</taxon>
        <taxon>Bacillus</taxon>
        <taxon>Bacillus cereus group</taxon>
    </lineage>
</organism>
<dbReference type="EMBL" id="NUUQ01000003">
    <property type="protein sequence ID" value="PHG65956.1"/>
    <property type="molecule type" value="Genomic_DNA"/>
</dbReference>
<gene>
    <name evidence="1" type="ORF">COI65_02640</name>
</gene>
<dbReference type="RefSeq" id="WP_098150858.1">
    <property type="nucleotide sequence ID" value="NZ_NUUQ01000003.1"/>
</dbReference>
<dbReference type="Proteomes" id="UP000222503">
    <property type="component" value="Unassembled WGS sequence"/>
</dbReference>
<sequence length="89" mass="10356">MSLLITTLFLIFLSNFIIHILLKSKINKITLNFVSGVVMLPGIPIFWFIIYSRKTTSNDFYFPLIVTVIFIIMFVIHTIRFVTNDLKKG</sequence>
<proteinExistence type="predicted"/>
<evidence type="ECO:0000313" key="1">
    <source>
        <dbReference type="EMBL" id="PHG65956.1"/>
    </source>
</evidence>
<name>A0A2C5Q4A5_9BACI</name>
<evidence type="ECO:0000313" key="2">
    <source>
        <dbReference type="Proteomes" id="UP000222503"/>
    </source>
</evidence>
<comment type="caution">
    <text evidence="1">The sequence shown here is derived from an EMBL/GenBank/DDBJ whole genome shotgun (WGS) entry which is preliminary data.</text>
</comment>
<accession>A0A2C5Q4A5</accession>